<geneLocation type="plasmid" evidence="1 2">
    <name>unnamed5</name>
</geneLocation>
<evidence type="ECO:0000313" key="1">
    <source>
        <dbReference type="EMBL" id="QIK42540.1"/>
    </source>
</evidence>
<keyword evidence="1" id="KW-0614">Plasmid</keyword>
<keyword evidence="2" id="KW-1185">Reference proteome</keyword>
<protein>
    <recommendedName>
        <fullName evidence="3">Type I-E CRISPR-associated protein Cse1/CasA</fullName>
    </recommendedName>
</protein>
<evidence type="ECO:0000313" key="2">
    <source>
        <dbReference type="Proteomes" id="UP000500791"/>
    </source>
</evidence>
<proteinExistence type="predicted"/>
<gene>
    <name evidence="1" type="ORF">G8E03_16965</name>
</gene>
<dbReference type="Proteomes" id="UP000500791">
    <property type="component" value="Plasmid unnamed5"/>
</dbReference>
<sequence length="380" mass="41626">MATPDALDLLITSRNHDLKREIAAEAEAQDWLFALVSLQVSEGYGGRGNHGIARMNGGSSSRAMVARVPMGAGLRIDPSAWFRRDVTALLRARAEGRHRHIGTEGGPALIWTLPWPEGRKLSIGALDPWFVEVCRRVRLYRDAAGAIRAMRATSTAGRIEAKAQKGAVGDPWAPVHKGEGKAFTLSSGDFDYRTIDKLYFGTDWERPLLSTAQPDDADGPVLLLFEALARGNSKTEGFRSRVVVMPRALNGREVDAGVFSKEQIADIAEGAKALNTALALVVAGGADPSKEDRVLVRSSGDRMQARLDAVFFDYLGARLEGAPREAFQAEVRAQARATFEAEWQGYAVDALFRHRAEARARRTLDIMLARLRTEEMEDDA</sequence>
<accession>A0A6G7VRI9</accession>
<dbReference type="KEGG" id="mon:G8E03_16965"/>
<organism evidence="1 2">
    <name type="scientific">Pontivivens nitratireducens</name>
    <dbReference type="NCBI Taxonomy" id="2758038"/>
    <lineage>
        <taxon>Bacteria</taxon>
        <taxon>Pseudomonadati</taxon>
        <taxon>Pseudomonadota</taxon>
        <taxon>Alphaproteobacteria</taxon>
        <taxon>Rhodobacterales</taxon>
        <taxon>Paracoccaceae</taxon>
        <taxon>Pontivivens</taxon>
    </lineage>
</organism>
<dbReference type="AlphaFoldDB" id="A0A6G7VRI9"/>
<reference evidence="1 2" key="1">
    <citation type="submission" date="2020-03" db="EMBL/GenBank/DDBJ databases">
        <title>Complete genome sequence of Monaibacterium sp. ALG8 with diverse plasmids.</title>
        <authorList>
            <person name="Sun C."/>
        </authorList>
    </citation>
    <scope>NUCLEOTIDE SEQUENCE [LARGE SCALE GENOMIC DNA]</scope>
    <source>
        <strain evidence="1 2">ALG8</strain>
        <plasmid evidence="1 2">unnamed5</plasmid>
    </source>
</reference>
<dbReference type="RefSeq" id="WP_166195462.1">
    <property type="nucleotide sequence ID" value="NZ_CP049816.1"/>
</dbReference>
<name>A0A6G7VRI9_9RHOB</name>
<dbReference type="EMBL" id="CP049816">
    <property type="protein sequence ID" value="QIK42540.1"/>
    <property type="molecule type" value="Genomic_DNA"/>
</dbReference>
<evidence type="ECO:0008006" key="3">
    <source>
        <dbReference type="Google" id="ProtNLM"/>
    </source>
</evidence>